<dbReference type="SUPFAM" id="SSF54909">
    <property type="entry name" value="Dimeric alpha+beta barrel"/>
    <property type="match status" value="1"/>
</dbReference>
<gene>
    <name evidence="2" type="ORF">MgSA37_01244</name>
</gene>
<organism evidence="2 3">
    <name type="scientific">Mucilaginibacter gotjawali</name>
    <dbReference type="NCBI Taxonomy" id="1550579"/>
    <lineage>
        <taxon>Bacteria</taxon>
        <taxon>Pseudomonadati</taxon>
        <taxon>Bacteroidota</taxon>
        <taxon>Sphingobacteriia</taxon>
        <taxon>Sphingobacteriales</taxon>
        <taxon>Sphingobacteriaceae</taxon>
        <taxon>Mucilaginibacter</taxon>
    </lineage>
</organism>
<dbReference type="Pfam" id="PF03992">
    <property type="entry name" value="ABM"/>
    <property type="match status" value="1"/>
</dbReference>
<dbReference type="InterPro" id="IPR050744">
    <property type="entry name" value="AI-2_Isomerase_LsrG"/>
</dbReference>
<name>A0A125T2H4_9SPHI</name>
<keyword evidence="2" id="KW-0560">Oxidoreductase</keyword>
<reference evidence="2 3" key="1">
    <citation type="submission" date="2015-12" db="EMBL/GenBank/DDBJ databases">
        <title>Genome sequence of Mucilaginibacter gotjawali.</title>
        <authorList>
            <person name="Lee J.S."/>
            <person name="Lee K.C."/>
            <person name="Kim K.K."/>
            <person name="Lee B.W."/>
        </authorList>
    </citation>
    <scope>NUCLEOTIDE SEQUENCE [LARGE SCALE GENOMIC DNA]</scope>
    <source>
        <strain evidence="2 3">SA3-7</strain>
    </source>
</reference>
<protein>
    <submittedName>
        <fullName evidence="2">Antibiotic biosynthesis monooxygenase</fullName>
    </submittedName>
</protein>
<dbReference type="Gene3D" id="3.30.70.100">
    <property type="match status" value="1"/>
</dbReference>
<evidence type="ECO:0000313" key="2">
    <source>
        <dbReference type="EMBL" id="BAU53077.1"/>
    </source>
</evidence>
<feature type="domain" description="ABM" evidence="1">
    <location>
        <begin position="43"/>
        <end position="133"/>
    </location>
</feature>
<proteinExistence type="predicted"/>
<dbReference type="GO" id="GO:0004497">
    <property type="term" value="F:monooxygenase activity"/>
    <property type="evidence" value="ECO:0007669"/>
    <property type="project" value="UniProtKB-KW"/>
</dbReference>
<evidence type="ECO:0000313" key="3">
    <source>
        <dbReference type="Proteomes" id="UP000218263"/>
    </source>
</evidence>
<dbReference type="PROSITE" id="PS51725">
    <property type="entry name" value="ABM"/>
    <property type="match status" value="1"/>
</dbReference>
<keyword evidence="3" id="KW-1185">Reference proteome</keyword>
<dbReference type="EMBL" id="AP017313">
    <property type="protein sequence ID" value="BAU53077.1"/>
    <property type="molecule type" value="Genomic_DNA"/>
</dbReference>
<dbReference type="OrthoDB" id="9812754at2"/>
<dbReference type="Proteomes" id="UP000218263">
    <property type="component" value="Chromosome"/>
</dbReference>
<dbReference type="KEGG" id="mgot:MgSA37_01244"/>
<dbReference type="PANTHER" id="PTHR33336:SF3">
    <property type="entry name" value="ABM DOMAIN-CONTAINING PROTEIN"/>
    <property type="match status" value="1"/>
</dbReference>
<evidence type="ECO:0000259" key="1">
    <source>
        <dbReference type="PROSITE" id="PS51725"/>
    </source>
</evidence>
<keyword evidence="2" id="KW-0503">Monooxygenase</keyword>
<sequence>MKTFHTSLIKKISRINRLILFAIMGIFTLCFSNNAMAQHKNQMVRLAKIQVDPAQLDSYNSALKQQMETAIRLEPGVLTYYAVADKKDPAHITILEIYADTAAYKAHIETIHFKKYKQTVEHMVKSLELVDVDLIAAARQPGT</sequence>
<accession>A0A125T2H4</accession>
<dbReference type="AlphaFoldDB" id="A0A125T2H4"/>
<dbReference type="PANTHER" id="PTHR33336">
    <property type="entry name" value="QUINOL MONOOXYGENASE YGIN-RELATED"/>
    <property type="match status" value="1"/>
</dbReference>
<dbReference type="InterPro" id="IPR011008">
    <property type="entry name" value="Dimeric_a/b-barrel"/>
</dbReference>
<dbReference type="InterPro" id="IPR007138">
    <property type="entry name" value="ABM_dom"/>
</dbReference>